<protein>
    <submittedName>
        <fullName evidence="2">Uncharacterized protein</fullName>
    </submittedName>
</protein>
<dbReference type="EMBL" id="JAJJMB010011871">
    <property type="protein sequence ID" value="KAI3896740.1"/>
    <property type="molecule type" value="Genomic_DNA"/>
</dbReference>
<accession>A0AAD4XC48</accession>
<feature type="region of interest" description="Disordered" evidence="1">
    <location>
        <begin position="1"/>
        <end position="20"/>
    </location>
</feature>
<proteinExistence type="predicted"/>
<feature type="compositionally biased region" description="Polar residues" evidence="1">
    <location>
        <begin position="1"/>
        <end position="11"/>
    </location>
</feature>
<comment type="caution">
    <text evidence="2">The sequence shown here is derived from an EMBL/GenBank/DDBJ whole genome shotgun (WGS) entry which is preliminary data.</text>
</comment>
<dbReference type="Proteomes" id="UP001202328">
    <property type="component" value="Unassembled WGS sequence"/>
</dbReference>
<reference evidence="2" key="1">
    <citation type="submission" date="2022-04" db="EMBL/GenBank/DDBJ databases">
        <title>A functionally conserved STORR gene fusion in Papaver species that diverged 16.8 million years ago.</title>
        <authorList>
            <person name="Catania T."/>
        </authorList>
    </citation>
    <scope>NUCLEOTIDE SEQUENCE</scope>
    <source>
        <strain evidence="2">S-188037</strain>
    </source>
</reference>
<feature type="non-terminal residue" evidence="2">
    <location>
        <position position="1"/>
    </location>
</feature>
<evidence type="ECO:0000313" key="3">
    <source>
        <dbReference type="Proteomes" id="UP001202328"/>
    </source>
</evidence>
<feature type="non-terminal residue" evidence="2">
    <location>
        <position position="50"/>
    </location>
</feature>
<evidence type="ECO:0000313" key="2">
    <source>
        <dbReference type="EMBL" id="KAI3896740.1"/>
    </source>
</evidence>
<organism evidence="2 3">
    <name type="scientific">Papaver atlanticum</name>
    <dbReference type="NCBI Taxonomy" id="357466"/>
    <lineage>
        <taxon>Eukaryota</taxon>
        <taxon>Viridiplantae</taxon>
        <taxon>Streptophyta</taxon>
        <taxon>Embryophyta</taxon>
        <taxon>Tracheophyta</taxon>
        <taxon>Spermatophyta</taxon>
        <taxon>Magnoliopsida</taxon>
        <taxon>Ranunculales</taxon>
        <taxon>Papaveraceae</taxon>
        <taxon>Papaveroideae</taxon>
        <taxon>Papaver</taxon>
    </lineage>
</organism>
<name>A0AAD4XC48_9MAGN</name>
<gene>
    <name evidence="2" type="ORF">MKW98_009593</name>
</gene>
<sequence>STRYTTSQQNMSSSSSCKPKRYIKLDQGLKPVGVSATKLSTRAGEIIRSH</sequence>
<keyword evidence="3" id="KW-1185">Reference proteome</keyword>
<dbReference type="AlphaFoldDB" id="A0AAD4XC48"/>
<evidence type="ECO:0000256" key="1">
    <source>
        <dbReference type="SAM" id="MobiDB-lite"/>
    </source>
</evidence>